<gene>
    <name evidence="1" type="ORF">FWK35_00028895</name>
</gene>
<dbReference type="AlphaFoldDB" id="A0A6G0VPD0"/>
<evidence type="ECO:0000313" key="2">
    <source>
        <dbReference type="Proteomes" id="UP000478052"/>
    </source>
</evidence>
<dbReference type="Proteomes" id="UP000478052">
    <property type="component" value="Unassembled WGS sequence"/>
</dbReference>
<protein>
    <submittedName>
        <fullName evidence="1">Uncharacterized protein</fullName>
    </submittedName>
</protein>
<dbReference type="OrthoDB" id="6624835at2759"/>
<proteinExistence type="predicted"/>
<name>A0A6G0VPD0_APHCR</name>
<comment type="caution">
    <text evidence="1">The sequence shown here is derived from an EMBL/GenBank/DDBJ whole genome shotgun (WGS) entry which is preliminary data.</text>
</comment>
<dbReference type="SUPFAM" id="SSF56219">
    <property type="entry name" value="DNase I-like"/>
    <property type="match status" value="1"/>
</dbReference>
<organism evidence="1 2">
    <name type="scientific">Aphis craccivora</name>
    <name type="common">Cowpea aphid</name>
    <dbReference type="NCBI Taxonomy" id="307492"/>
    <lineage>
        <taxon>Eukaryota</taxon>
        <taxon>Metazoa</taxon>
        <taxon>Ecdysozoa</taxon>
        <taxon>Arthropoda</taxon>
        <taxon>Hexapoda</taxon>
        <taxon>Insecta</taxon>
        <taxon>Pterygota</taxon>
        <taxon>Neoptera</taxon>
        <taxon>Paraneoptera</taxon>
        <taxon>Hemiptera</taxon>
        <taxon>Sternorrhyncha</taxon>
        <taxon>Aphidomorpha</taxon>
        <taxon>Aphidoidea</taxon>
        <taxon>Aphididae</taxon>
        <taxon>Aphidini</taxon>
        <taxon>Aphis</taxon>
        <taxon>Aphis</taxon>
    </lineage>
</organism>
<dbReference type="InterPro" id="IPR036691">
    <property type="entry name" value="Endo/exonu/phosph_ase_sf"/>
</dbReference>
<dbReference type="EMBL" id="VUJU01013993">
    <property type="protein sequence ID" value="KAF0703212.1"/>
    <property type="molecule type" value="Genomic_DNA"/>
</dbReference>
<sequence length="211" mass="23957">MKLILVIDNLSDIVFNTNGLSIFHCNVRSINLHFNEFLVYLNSIPHTFDLIILTETWLSVNLNFNINVYKTYHSLGFLNKSDEIILAINNFLMGIDSYLSDISINDKVIICGDMSINILDKSSEVSNYLNITASYNFISCIDSYTRVTETSMSCIDHIFIRNIDISKPNSFVIKTDITSLKAKEPNSSKISKTESETVNNTLRQGLKTYNT</sequence>
<keyword evidence="2" id="KW-1185">Reference proteome</keyword>
<reference evidence="1 2" key="1">
    <citation type="submission" date="2019-08" db="EMBL/GenBank/DDBJ databases">
        <title>Whole genome of Aphis craccivora.</title>
        <authorList>
            <person name="Voronova N.V."/>
            <person name="Shulinski R.S."/>
            <person name="Bandarenka Y.V."/>
            <person name="Zhorov D.G."/>
            <person name="Warner D."/>
        </authorList>
    </citation>
    <scope>NUCLEOTIDE SEQUENCE [LARGE SCALE GENOMIC DNA]</scope>
    <source>
        <strain evidence="1">180601</strain>
        <tissue evidence="1">Whole Body</tissue>
    </source>
</reference>
<evidence type="ECO:0000313" key="1">
    <source>
        <dbReference type="EMBL" id="KAF0703212.1"/>
    </source>
</evidence>
<accession>A0A6G0VPD0</accession>